<organism evidence="5 6">
    <name type="scientific">Rhynchophorus ferrugineus</name>
    <name type="common">Red palm weevil</name>
    <name type="synonym">Curculio ferrugineus</name>
    <dbReference type="NCBI Taxonomy" id="354439"/>
    <lineage>
        <taxon>Eukaryota</taxon>
        <taxon>Metazoa</taxon>
        <taxon>Ecdysozoa</taxon>
        <taxon>Arthropoda</taxon>
        <taxon>Hexapoda</taxon>
        <taxon>Insecta</taxon>
        <taxon>Pterygota</taxon>
        <taxon>Neoptera</taxon>
        <taxon>Endopterygota</taxon>
        <taxon>Coleoptera</taxon>
        <taxon>Polyphaga</taxon>
        <taxon>Cucujiformia</taxon>
        <taxon>Curculionidae</taxon>
        <taxon>Dryophthorinae</taxon>
        <taxon>Rhynchophorus</taxon>
    </lineage>
</organism>
<feature type="signal peptide" evidence="3">
    <location>
        <begin position="1"/>
        <end position="22"/>
    </location>
</feature>
<dbReference type="OrthoDB" id="64893at2759"/>
<accession>A0A834M4J5</accession>
<comment type="caution">
    <text evidence="5">The sequence shown here is derived from an EMBL/GenBank/DDBJ whole genome shotgun (WGS) entry which is preliminary data.</text>
</comment>
<feature type="domain" description="Chitin-binding type-4" evidence="4">
    <location>
        <begin position="23"/>
        <end position="213"/>
    </location>
</feature>
<dbReference type="InterPro" id="IPR004302">
    <property type="entry name" value="Cellulose/chitin-bd_N"/>
</dbReference>
<dbReference type="PANTHER" id="PTHR21113">
    <property type="entry name" value="AGAP001705-PA"/>
    <property type="match status" value="1"/>
</dbReference>
<keyword evidence="2" id="KW-0472">Membrane</keyword>
<protein>
    <recommendedName>
        <fullName evidence="4">Chitin-binding type-4 domain-containing protein</fullName>
    </recommendedName>
</protein>
<feature type="compositionally biased region" description="Polar residues" evidence="1">
    <location>
        <begin position="338"/>
        <end position="349"/>
    </location>
</feature>
<keyword evidence="2" id="KW-1133">Transmembrane helix</keyword>
<keyword evidence="3" id="KW-0732">Signal</keyword>
<proteinExistence type="predicted"/>
<keyword evidence="2" id="KW-0812">Transmembrane</keyword>
<dbReference type="EMBL" id="JAACXV010013902">
    <property type="protein sequence ID" value="KAF7271766.1"/>
    <property type="molecule type" value="Genomic_DNA"/>
</dbReference>
<evidence type="ECO:0000313" key="6">
    <source>
        <dbReference type="Proteomes" id="UP000625711"/>
    </source>
</evidence>
<evidence type="ECO:0000259" key="4">
    <source>
        <dbReference type="Pfam" id="PF03067"/>
    </source>
</evidence>
<dbReference type="PANTHER" id="PTHR21113:SF4">
    <property type="entry name" value="CHITIN-BINDING TYPE-4 DOMAIN-CONTAINING PROTEIN"/>
    <property type="match status" value="1"/>
</dbReference>
<evidence type="ECO:0000256" key="1">
    <source>
        <dbReference type="SAM" id="MobiDB-lite"/>
    </source>
</evidence>
<dbReference type="Pfam" id="PF03067">
    <property type="entry name" value="LPMO_10"/>
    <property type="match status" value="1"/>
</dbReference>
<evidence type="ECO:0000256" key="2">
    <source>
        <dbReference type="SAM" id="Phobius"/>
    </source>
</evidence>
<gene>
    <name evidence="5" type="ORF">GWI33_015407</name>
</gene>
<sequence length="349" mass="39478">MELGCFVTFAVVILTFLDRVEGHGRLIEPPSRASAWRYGFDTPHNYNDHELYCGGFTRQWVKNEGKCGVCGDPWDSKKPRAHEYGGVFGQGVIVRKYGVGGIINIRVELTANHFGYFEFALCPDYKTATQECLDQNVLKLIKPQADVDHQGRRYFPKEGNKVYEIKYRLPKKTCKHCVLQWRYIAGNNWGNCPNGTGAVGCGPQEEFRACADITISGKSTDQPMLVPTEPIIPVEEEDDDDDYNELIPQSSTFAPEVPRPEESYSPVSAIVITIVSFLVAFLILFLLYFHFYQVGGKIREWFKNRGEKAEKGEKKLSNMQHFPPMAPPRSKKGPAPQPNNLIYSSHQMA</sequence>
<name>A0A834M4J5_RHYFE</name>
<keyword evidence="6" id="KW-1185">Reference proteome</keyword>
<dbReference type="Proteomes" id="UP000625711">
    <property type="component" value="Unassembled WGS sequence"/>
</dbReference>
<feature type="chain" id="PRO_5032389713" description="Chitin-binding type-4 domain-containing protein" evidence="3">
    <location>
        <begin position="23"/>
        <end position="349"/>
    </location>
</feature>
<evidence type="ECO:0000313" key="5">
    <source>
        <dbReference type="EMBL" id="KAF7271766.1"/>
    </source>
</evidence>
<dbReference type="AlphaFoldDB" id="A0A834M4J5"/>
<reference evidence="5" key="1">
    <citation type="submission" date="2020-08" db="EMBL/GenBank/DDBJ databases">
        <title>Genome sequencing and assembly of the red palm weevil Rhynchophorus ferrugineus.</title>
        <authorList>
            <person name="Dias G.B."/>
            <person name="Bergman C.M."/>
            <person name="Manee M."/>
        </authorList>
    </citation>
    <scope>NUCLEOTIDE SEQUENCE</scope>
    <source>
        <strain evidence="5">AA-2017</strain>
        <tissue evidence="5">Whole larva</tissue>
    </source>
</reference>
<evidence type="ECO:0000256" key="3">
    <source>
        <dbReference type="SAM" id="SignalP"/>
    </source>
</evidence>
<feature type="region of interest" description="Disordered" evidence="1">
    <location>
        <begin position="312"/>
        <end position="349"/>
    </location>
</feature>
<feature type="transmembrane region" description="Helical" evidence="2">
    <location>
        <begin position="267"/>
        <end position="289"/>
    </location>
</feature>